<dbReference type="EMBL" id="ML977583">
    <property type="protein sequence ID" value="KAF2001321.1"/>
    <property type="molecule type" value="Genomic_DNA"/>
</dbReference>
<keyword evidence="3" id="KW-1185">Reference proteome</keyword>
<keyword evidence="1" id="KW-0812">Transmembrane</keyword>
<accession>A0A6A5WMD2</accession>
<proteinExistence type="predicted"/>
<sequence length="187" mass="19878">MGRGEQSHASSTCPPKPPALAHWASIFAVPVLPVLPVPVLLPVPRAGWAMGTALPLSRLPGRGVLHGHTAIHSGQLKQHPLPNKPFCSGAVIASSSTSSIAGRECDARDVASHGTRAEVCVPSRAGRSQLWPIPAAMRTGKPHLWAPAGQPPHAVDRLQRYSSPNINLMSARRLRRQTAKPPNLLFA</sequence>
<dbReference type="AlphaFoldDB" id="A0A6A5WMD2"/>
<evidence type="ECO:0000256" key="1">
    <source>
        <dbReference type="SAM" id="Phobius"/>
    </source>
</evidence>
<keyword evidence="1" id="KW-1133">Transmembrane helix</keyword>
<gene>
    <name evidence="2" type="ORF">P154DRAFT_619353</name>
</gene>
<name>A0A6A5WMD2_9PLEO</name>
<organism evidence="2 3">
    <name type="scientific">Amniculicola lignicola CBS 123094</name>
    <dbReference type="NCBI Taxonomy" id="1392246"/>
    <lineage>
        <taxon>Eukaryota</taxon>
        <taxon>Fungi</taxon>
        <taxon>Dikarya</taxon>
        <taxon>Ascomycota</taxon>
        <taxon>Pezizomycotina</taxon>
        <taxon>Dothideomycetes</taxon>
        <taxon>Pleosporomycetidae</taxon>
        <taxon>Pleosporales</taxon>
        <taxon>Amniculicolaceae</taxon>
        <taxon>Amniculicola</taxon>
    </lineage>
</organism>
<protein>
    <submittedName>
        <fullName evidence="2">Uncharacterized protein</fullName>
    </submittedName>
</protein>
<dbReference type="Proteomes" id="UP000799779">
    <property type="component" value="Unassembled WGS sequence"/>
</dbReference>
<evidence type="ECO:0000313" key="3">
    <source>
        <dbReference type="Proteomes" id="UP000799779"/>
    </source>
</evidence>
<evidence type="ECO:0000313" key="2">
    <source>
        <dbReference type="EMBL" id="KAF2001321.1"/>
    </source>
</evidence>
<feature type="transmembrane region" description="Helical" evidence="1">
    <location>
        <begin position="20"/>
        <end position="41"/>
    </location>
</feature>
<reference evidence="2" key="1">
    <citation type="journal article" date="2020" name="Stud. Mycol.">
        <title>101 Dothideomycetes genomes: a test case for predicting lifestyles and emergence of pathogens.</title>
        <authorList>
            <person name="Haridas S."/>
            <person name="Albert R."/>
            <person name="Binder M."/>
            <person name="Bloem J."/>
            <person name="Labutti K."/>
            <person name="Salamov A."/>
            <person name="Andreopoulos B."/>
            <person name="Baker S."/>
            <person name="Barry K."/>
            <person name="Bills G."/>
            <person name="Bluhm B."/>
            <person name="Cannon C."/>
            <person name="Castanera R."/>
            <person name="Culley D."/>
            <person name="Daum C."/>
            <person name="Ezra D."/>
            <person name="Gonzalez J."/>
            <person name="Henrissat B."/>
            <person name="Kuo A."/>
            <person name="Liang C."/>
            <person name="Lipzen A."/>
            <person name="Lutzoni F."/>
            <person name="Magnuson J."/>
            <person name="Mondo S."/>
            <person name="Nolan M."/>
            <person name="Ohm R."/>
            <person name="Pangilinan J."/>
            <person name="Park H.-J."/>
            <person name="Ramirez L."/>
            <person name="Alfaro M."/>
            <person name="Sun H."/>
            <person name="Tritt A."/>
            <person name="Yoshinaga Y."/>
            <person name="Zwiers L.-H."/>
            <person name="Turgeon B."/>
            <person name="Goodwin S."/>
            <person name="Spatafora J."/>
            <person name="Crous P."/>
            <person name="Grigoriev I."/>
        </authorList>
    </citation>
    <scope>NUCLEOTIDE SEQUENCE</scope>
    <source>
        <strain evidence="2">CBS 123094</strain>
    </source>
</reference>
<keyword evidence="1" id="KW-0472">Membrane</keyword>